<name>A0A3A9Z6P5_9ACTN</name>
<organism evidence="1 2">
    <name type="scientific">Streptomyces hoynatensis</name>
    <dbReference type="NCBI Taxonomy" id="1141874"/>
    <lineage>
        <taxon>Bacteria</taxon>
        <taxon>Bacillati</taxon>
        <taxon>Actinomycetota</taxon>
        <taxon>Actinomycetes</taxon>
        <taxon>Kitasatosporales</taxon>
        <taxon>Streptomycetaceae</taxon>
        <taxon>Streptomyces</taxon>
    </lineage>
</organism>
<gene>
    <name evidence="1" type="ORF">D7294_09665</name>
</gene>
<evidence type="ECO:0000313" key="2">
    <source>
        <dbReference type="Proteomes" id="UP000272474"/>
    </source>
</evidence>
<proteinExistence type="predicted"/>
<sequence length="64" mass="6960">MTDRSRLARLGLDLDLEALGDDQLAALDSLTDEEIRVLARIRRKLDDAAGDVEGHSLEGGGVVW</sequence>
<accession>A0A3A9Z6P5</accession>
<keyword evidence="2" id="KW-1185">Reference proteome</keyword>
<dbReference type="Proteomes" id="UP000272474">
    <property type="component" value="Unassembled WGS sequence"/>
</dbReference>
<protein>
    <submittedName>
        <fullName evidence="1">Uncharacterized protein</fullName>
    </submittedName>
</protein>
<dbReference type="NCBIfam" id="NF045560">
    <property type="entry name" value="aroma_sacti_dom"/>
    <property type="match status" value="1"/>
</dbReference>
<dbReference type="RefSeq" id="WP_120677635.1">
    <property type="nucleotide sequence ID" value="NZ_RBAL01000004.1"/>
</dbReference>
<reference evidence="1 2" key="1">
    <citation type="journal article" date="2014" name="Int. J. Syst. Evol. Microbiol.">
        <title>Streptomyces hoynatensis sp. nov., isolated from deep marine sediment.</title>
        <authorList>
            <person name="Veyisoglu A."/>
            <person name="Sahin N."/>
        </authorList>
    </citation>
    <scope>NUCLEOTIDE SEQUENCE [LARGE SCALE GENOMIC DNA]</scope>
    <source>
        <strain evidence="1 2">KCTC 29097</strain>
    </source>
</reference>
<dbReference type="InterPro" id="IPR054632">
    <property type="entry name" value="Aroma_sacti_dom"/>
</dbReference>
<evidence type="ECO:0000313" key="1">
    <source>
        <dbReference type="EMBL" id="RKN43943.1"/>
    </source>
</evidence>
<dbReference type="EMBL" id="RBAL01000004">
    <property type="protein sequence ID" value="RKN43943.1"/>
    <property type="molecule type" value="Genomic_DNA"/>
</dbReference>
<dbReference type="AlphaFoldDB" id="A0A3A9Z6P5"/>
<comment type="caution">
    <text evidence="1">The sequence shown here is derived from an EMBL/GenBank/DDBJ whole genome shotgun (WGS) entry which is preliminary data.</text>
</comment>